<evidence type="ECO:0000313" key="2">
    <source>
        <dbReference type="Proteomes" id="UP001172386"/>
    </source>
</evidence>
<evidence type="ECO:0000313" key="1">
    <source>
        <dbReference type="EMBL" id="KAJ9657500.1"/>
    </source>
</evidence>
<name>A0ACC3A9C6_9EURO</name>
<organism evidence="1 2">
    <name type="scientific">Neophaeococcomyces mojaviensis</name>
    <dbReference type="NCBI Taxonomy" id="3383035"/>
    <lineage>
        <taxon>Eukaryota</taxon>
        <taxon>Fungi</taxon>
        <taxon>Dikarya</taxon>
        <taxon>Ascomycota</taxon>
        <taxon>Pezizomycotina</taxon>
        <taxon>Eurotiomycetes</taxon>
        <taxon>Chaetothyriomycetidae</taxon>
        <taxon>Chaetothyriales</taxon>
        <taxon>Chaetothyriales incertae sedis</taxon>
        <taxon>Neophaeococcomyces</taxon>
    </lineage>
</organism>
<comment type="caution">
    <text evidence="1">The sequence shown here is derived from an EMBL/GenBank/DDBJ whole genome shotgun (WGS) entry which is preliminary data.</text>
</comment>
<dbReference type="Proteomes" id="UP001172386">
    <property type="component" value="Unassembled WGS sequence"/>
</dbReference>
<gene>
    <name evidence="1" type="ORF">H2198_004261</name>
</gene>
<protein>
    <submittedName>
        <fullName evidence="1">Uncharacterized protein</fullName>
    </submittedName>
</protein>
<sequence>MYAQPAMPQAELPPRPDANAQSVRQEISHALAMHESPLVGQQAVEKISPVDAMGANANAEPPEPECDDRFYGSSSAVSFMQQVYRTIRNGDTSPTAASPNYASNRFQSGLEAEDFPSLTNLEQFSLLPQPLMDKALKTYWDCVYHLYPFVHWPTFMSAYEQLWLPPSTNEELLSSDIGLLGSKLYGPTSIIFHCAMNLMLALATQFMDIPPEDRSKFGQFFFREGSKFVQARPFRRWLLSCHPDTTAHDTVPTVDPYA</sequence>
<proteinExistence type="predicted"/>
<accession>A0ACC3A9C6</accession>
<reference evidence="1" key="1">
    <citation type="submission" date="2022-10" db="EMBL/GenBank/DDBJ databases">
        <title>Culturing micro-colonial fungi from biological soil crusts in the Mojave desert and describing Neophaeococcomyces mojavensis, and introducing the new genera and species Taxawa tesnikishii.</title>
        <authorList>
            <person name="Kurbessoian T."/>
            <person name="Stajich J.E."/>
        </authorList>
    </citation>
    <scope>NUCLEOTIDE SEQUENCE</scope>
    <source>
        <strain evidence="1">JES_112</strain>
    </source>
</reference>
<dbReference type="EMBL" id="JAPDRQ010000063">
    <property type="protein sequence ID" value="KAJ9657500.1"/>
    <property type="molecule type" value="Genomic_DNA"/>
</dbReference>
<keyword evidence="2" id="KW-1185">Reference proteome</keyword>